<dbReference type="SUPFAM" id="SSF52402">
    <property type="entry name" value="Adenine nucleotide alpha hydrolases-like"/>
    <property type="match status" value="1"/>
</dbReference>
<evidence type="ECO:0000256" key="1">
    <source>
        <dbReference type="ARBA" id="ARBA00022679"/>
    </source>
</evidence>
<accession>J3N811</accession>
<keyword evidence="1" id="KW-0808">Transferase</keyword>
<dbReference type="Proteomes" id="UP000006038">
    <property type="component" value="Chromosome 11"/>
</dbReference>
<reference evidence="3" key="2">
    <citation type="submission" date="2013-04" db="UniProtKB">
        <authorList>
            <consortium name="EnsemblPlants"/>
        </authorList>
    </citation>
    <scope>IDENTIFICATION</scope>
</reference>
<dbReference type="Gramene" id="OB11G19470.1">
    <property type="protein sequence ID" value="OB11G19470.1"/>
    <property type="gene ID" value="OB11G19470"/>
</dbReference>
<dbReference type="AlphaFoldDB" id="J3N811"/>
<name>J3N811_ORYBR</name>
<reference evidence="3" key="1">
    <citation type="journal article" date="2013" name="Nat. Commun.">
        <title>Whole-genome sequencing of Oryza brachyantha reveals mechanisms underlying Oryza genome evolution.</title>
        <authorList>
            <person name="Chen J."/>
            <person name="Huang Q."/>
            <person name="Gao D."/>
            <person name="Wang J."/>
            <person name="Lang Y."/>
            <person name="Liu T."/>
            <person name="Li B."/>
            <person name="Bai Z."/>
            <person name="Luis Goicoechea J."/>
            <person name="Liang C."/>
            <person name="Chen C."/>
            <person name="Zhang W."/>
            <person name="Sun S."/>
            <person name="Liao Y."/>
            <person name="Zhang X."/>
            <person name="Yang L."/>
            <person name="Song C."/>
            <person name="Wang M."/>
            <person name="Shi J."/>
            <person name="Liu G."/>
            <person name="Liu J."/>
            <person name="Zhou H."/>
            <person name="Zhou W."/>
            <person name="Yu Q."/>
            <person name="An N."/>
            <person name="Chen Y."/>
            <person name="Cai Q."/>
            <person name="Wang B."/>
            <person name="Liu B."/>
            <person name="Min J."/>
            <person name="Huang Y."/>
            <person name="Wu H."/>
            <person name="Li Z."/>
            <person name="Zhang Y."/>
            <person name="Yin Y."/>
            <person name="Song W."/>
            <person name="Jiang J."/>
            <person name="Jackson S.A."/>
            <person name="Wing R.A."/>
            <person name="Wang J."/>
            <person name="Chen M."/>
        </authorList>
    </citation>
    <scope>NUCLEOTIDE SEQUENCE [LARGE SCALE GENOMIC DNA]</scope>
    <source>
        <strain evidence="3">cv. IRGC 101232</strain>
    </source>
</reference>
<organism evidence="3">
    <name type="scientific">Oryza brachyantha</name>
    <name type="common">malo sina</name>
    <dbReference type="NCBI Taxonomy" id="4533"/>
    <lineage>
        <taxon>Eukaryota</taxon>
        <taxon>Viridiplantae</taxon>
        <taxon>Streptophyta</taxon>
        <taxon>Embryophyta</taxon>
        <taxon>Tracheophyta</taxon>
        <taxon>Spermatophyta</taxon>
        <taxon>Magnoliopsida</taxon>
        <taxon>Liliopsida</taxon>
        <taxon>Poales</taxon>
        <taxon>Poaceae</taxon>
        <taxon>BOP clade</taxon>
        <taxon>Oryzoideae</taxon>
        <taxon>Oryzeae</taxon>
        <taxon>Oryzinae</taxon>
        <taxon>Oryza</taxon>
    </lineage>
</organism>
<dbReference type="GO" id="GO:0000049">
    <property type="term" value="F:tRNA binding"/>
    <property type="evidence" value="ECO:0007669"/>
    <property type="project" value="TreeGrafter"/>
</dbReference>
<dbReference type="HOGENOM" id="CLU_1597015_0_0_1"/>
<dbReference type="GO" id="GO:0016740">
    <property type="term" value="F:transferase activity"/>
    <property type="evidence" value="ECO:0007669"/>
    <property type="project" value="UniProtKB-KW"/>
</dbReference>
<evidence type="ECO:0000256" key="2">
    <source>
        <dbReference type="SAM" id="MobiDB-lite"/>
    </source>
</evidence>
<evidence type="ECO:0008006" key="5">
    <source>
        <dbReference type="Google" id="ProtNLM"/>
    </source>
</evidence>
<sequence>MPATSIEQRTSKRSVNPFQTETRKCSSARLDVLSNVFGDDILPTLMPLIQLYQFNAYFSVADTIDFSQYDLPLKIVSYKDLYGWTMDDIVKAIALKNNCTFCGVFRSQIVTGHNTDDIAETVLLNILRGDIARLSRCTFITNDEDGPIPRCKPFKYTYEKEIVIYPY</sequence>
<evidence type="ECO:0000313" key="4">
    <source>
        <dbReference type="Proteomes" id="UP000006038"/>
    </source>
</evidence>
<dbReference type="Gene3D" id="3.40.50.620">
    <property type="entry name" value="HUPs"/>
    <property type="match status" value="1"/>
</dbReference>
<dbReference type="GO" id="GO:0002144">
    <property type="term" value="C:cytosolic tRNA wobble base thiouridylase complex"/>
    <property type="evidence" value="ECO:0007669"/>
    <property type="project" value="TreeGrafter"/>
</dbReference>
<dbReference type="PANTHER" id="PTHR11807:SF12">
    <property type="entry name" value="CYTOPLASMIC TRNA 2-THIOLATION PROTEIN 1"/>
    <property type="match status" value="1"/>
</dbReference>
<dbReference type="eggNOG" id="KOG2840">
    <property type="taxonomic scope" value="Eukaryota"/>
</dbReference>
<evidence type="ECO:0000313" key="3">
    <source>
        <dbReference type="EnsemblPlants" id="OB11G19470.1"/>
    </source>
</evidence>
<dbReference type="GO" id="GO:0002143">
    <property type="term" value="P:tRNA wobble position uridine thiolation"/>
    <property type="evidence" value="ECO:0007669"/>
    <property type="project" value="TreeGrafter"/>
</dbReference>
<keyword evidence="4" id="KW-1185">Reference proteome</keyword>
<proteinExistence type="predicted"/>
<dbReference type="STRING" id="4533.J3N811"/>
<protein>
    <recommendedName>
        <fullName evidence="5">tRNA(Ile)-lysidine/2-thiocytidine synthase N-terminal domain-containing protein</fullName>
    </recommendedName>
</protein>
<dbReference type="EnsemblPlants" id="OB11G19470.1">
    <property type="protein sequence ID" value="OB11G19470.1"/>
    <property type="gene ID" value="OB11G19470"/>
</dbReference>
<feature type="region of interest" description="Disordered" evidence="2">
    <location>
        <begin position="1"/>
        <end position="20"/>
    </location>
</feature>
<dbReference type="InterPro" id="IPR014729">
    <property type="entry name" value="Rossmann-like_a/b/a_fold"/>
</dbReference>
<dbReference type="GO" id="GO:0005739">
    <property type="term" value="C:mitochondrion"/>
    <property type="evidence" value="ECO:0007669"/>
    <property type="project" value="TreeGrafter"/>
</dbReference>
<dbReference type="PANTHER" id="PTHR11807">
    <property type="entry name" value="ATPASES OF THE PP SUPERFAMILY-RELATED"/>
    <property type="match status" value="1"/>
</dbReference>